<organism evidence="1">
    <name type="scientific">Rhizophagus irregularis (strain DAOM 181602 / DAOM 197198 / MUCL 43194)</name>
    <name type="common">Arbuscular mycorrhizal fungus</name>
    <name type="synonym">Glomus intraradices</name>
    <dbReference type="NCBI Taxonomy" id="747089"/>
    <lineage>
        <taxon>Eukaryota</taxon>
        <taxon>Fungi</taxon>
        <taxon>Fungi incertae sedis</taxon>
        <taxon>Mucoromycota</taxon>
        <taxon>Glomeromycotina</taxon>
        <taxon>Glomeromycetes</taxon>
        <taxon>Glomerales</taxon>
        <taxon>Glomeraceae</taxon>
        <taxon>Rhizophagus</taxon>
    </lineage>
</organism>
<evidence type="ECO:0000313" key="1">
    <source>
        <dbReference type="EMBL" id="ESA02687.1"/>
    </source>
</evidence>
<accession>U9T5L6</accession>
<dbReference type="AlphaFoldDB" id="U9T5L6"/>
<dbReference type="EMBL" id="KI295547">
    <property type="protein sequence ID" value="ESA02687.1"/>
    <property type="molecule type" value="Genomic_DNA"/>
</dbReference>
<proteinExistence type="predicted"/>
<protein>
    <submittedName>
        <fullName evidence="1">Uncharacterized protein</fullName>
    </submittedName>
</protein>
<dbReference type="HOGENOM" id="CLU_3088460_0_0_1"/>
<name>U9T5L6_RHIID</name>
<gene>
    <name evidence="1" type="ORF">GLOINDRAFT_337218</name>
</gene>
<reference evidence="1" key="1">
    <citation type="submission" date="2013-07" db="EMBL/GenBank/DDBJ databases">
        <title>The genome of an arbuscular mycorrhizal fungus provides insights into the evolution of the oldest plant symbiosis.</title>
        <authorList>
            <consortium name="DOE Joint Genome Institute"/>
            <person name="Tisserant E."/>
            <person name="Malbreil M."/>
            <person name="Kuo A."/>
            <person name="Kohler A."/>
            <person name="Symeonidi A."/>
            <person name="Balestrini R."/>
            <person name="Charron P."/>
            <person name="Duensing N."/>
            <person name="Frei-dit-Frey N."/>
            <person name="Gianinazzi-Pearson V."/>
            <person name="Gilbert B."/>
            <person name="Handa Y."/>
            <person name="Hijri M."/>
            <person name="Kaul R."/>
            <person name="Kawaguchi M."/>
            <person name="Krajinski F."/>
            <person name="Lammers P."/>
            <person name="Lapierre D."/>
            <person name="Masclaux F.G."/>
            <person name="Murat C."/>
            <person name="Morin E."/>
            <person name="Ndikumana S."/>
            <person name="Pagni M."/>
            <person name="Petitpierre D."/>
            <person name="Requena N."/>
            <person name="Rosikiewicz P."/>
            <person name="Riley R."/>
            <person name="Saito K."/>
            <person name="San Clemente H."/>
            <person name="Shapiro H."/>
            <person name="van Tuinen D."/>
            <person name="Becard G."/>
            <person name="Bonfante P."/>
            <person name="Paszkowski U."/>
            <person name="Shachar-Hill Y."/>
            <person name="Young J.P."/>
            <person name="Sanders I.R."/>
            <person name="Henrissat B."/>
            <person name="Rensing S.A."/>
            <person name="Grigoriev I.V."/>
            <person name="Corradi N."/>
            <person name="Roux C."/>
            <person name="Martin F."/>
        </authorList>
    </citation>
    <scope>NUCLEOTIDE SEQUENCE</scope>
    <source>
        <strain evidence="1">DAOM 197198</strain>
    </source>
</reference>
<sequence>MVLNLDPVVSLLVSLVSLVVSHVRNRQILNRKFKQLESKGAPFTDYTVQYFL</sequence>